<dbReference type="Proteomes" id="UP001361239">
    <property type="component" value="Unassembled WGS sequence"/>
</dbReference>
<evidence type="ECO:0000313" key="2">
    <source>
        <dbReference type="Proteomes" id="UP001361239"/>
    </source>
</evidence>
<evidence type="ECO:0000313" key="1">
    <source>
        <dbReference type="EMBL" id="MEJ5979536.1"/>
    </source>
</evidence>
<reference evidence="1 2" key="1">
    <citation type="submission" date="2024-03" db="EMBL/GenBank/DDBJ databases">
        <authorList>
            <person name="Jo J.-H."/>
        </authorList>
    </citation>
    <scope>NUCLEOTIDE SEQUENCE [LARGE SCALE GENOMIC DNA]</scope>
    <source>
        <strain evidence="1 2">PS1R-30</strain>
    </source>
</reference>
<dbReference type="InterPro" id="IPR011051">
    <property type="entry name" value="RmlC_Cupin_sf"/>
</dbReference>
<organism evidence="1 2">
    <name type="scientific">Novosphingobium anseongense</name>
    <dbReference type="NCBI Taxonomy" id="3133436"/>
    <lineage>
        <taxon>Bacteria</taxon>
        <taxon>Pseudomonadati</taxon>
        <taxon>Pseudomonadota</taxon>
        <taxon>Alphaproteobacteria</taxon>
        <taxon>Sphingomonadales</taxon>
        <taxon>Sphingomonadaceae</taxon>
        <taxon>Novosphingobium</taxon>
    </lineage>
</organism>
<accession>A0ABU8S3S6</accession>
<protein>
    <recommendedName>
        <fullName evidence="3">Quercetin 2,3-dioxygenase C-terminal cupin domain-containing protein</fullName>
    </recommendedName>
</protein>
<gene>
    <name evidence="1" type="ORF">WG901_22985</name>
</gene>
<name>A0ABU8S3S6_9SPHN</name>
<dbReference type="EMBL" id="JBBHJZ010000009">
    <property type="protein sequence ID" value="MEJ5979536.1"/>
    <property type="molecule type" value="Genomic_DNA"/>
</dbReference>
<dbReference type="RefSeq" id="WP_339589476.1">
    <property type="nucleotide sequence ID" value="NZ_JBBHJZ010000009.1"/>
</dbReference>
<proteinExistence type="predicted"/>
<keyword evidence="2" id="KW-1185">Reference proteome</keyword>
<dbReference type="SUPFAM" id="SSF51182">
    <property type="entry name" value="RmlC-like cupins"/>
    <property type="match status" value="1"/>
</dbReference>
<evidence type="ECO:0008006" key="3">
    <source>
        <dbReference type="Google" id="ProtNLM"/>
    </source>
</evidence>
<sequence>MIELRRADQQGETRFRGVMSRHHFCYGPYQSPNRINWGRLRTFNRLEVAPGGERGPNFLGAMEVLLIVETGAALVQCGGERILARPGEIVHLRMRGGDDFGLVNRGSQVAGLTELWLTSDEWSGPSQMSHQRWHHTEGLIASSSVEDAPAILLETGASLRFVQSEAAGRFCSVPLGSRHAYICAMAGSILACDVELGANDALALADEPRADLTMRAGATCLVLEC</sequence>
<comment type="caution">
    <text evidence="1">The sequence shown here is derived from an EMBL/GenBank/DDBJ whole genome shotgun (WGS) entry which is preliminary data.</text>
</comment>